<dbReference type="EMBL" id="VSRR010034524">
    <property type="protein sequence ID" value="MPC72319.1"/>
    <property type="molecule type" value="Genomic_DNA"/>
</dbReference>
<evidence type="ECO:0000313" key="1">
    <source>
        <dbReference type="EMBL" id="MPC72319.1"/>
    </source>
</evidence>
<dbReference type="AlphaFoldDB" id="A0A5B7HRD2"/>
<evidence type="ECO:0000313" key="2">
    <source>
        <dbReference type="Proteomes" id="UP000324222"/>
    </source>
</evidence>
<sequence>MSEEEYEKECRKRFTQENIVQERVITYQMTKNHVRGLTRMEKQKVRRQSSLLQWDPEKKILYYTGHRDSKKREVVRNLSSLRRC</sequence>
<proteinExistence type="predicted"/>
<reference evidence="1 2" key="1">
    <citation type="submission" date="2019-05" db="EMBL/GenBank/DDBJ databases">
        <title>Another draft genome of Portunus trituberculatus and its Hox gene families provides insights of decapod evolution.</title>
        <authorList>
            <person name="Jeong J.-H."/>
            <person name="Song I."/>
            <person name="Kim S."/>
            <person name="Choi T."/>
            <person name="Kim D."/>
            <person name="Ryu S."/>
            <person name="Kim W."/>
        </authorList>
    </citation>
    <scope>NUCLEOTIDE SEQUENCE [LARGE SCALE GENOMIC DNA]</scope>
    <source>
        <tissue evidence="1">Muscle</tissue>
    </source>
</reference>
<gene>
    <name evidence="1" type="ORF">E2C01_066620</name>
</gene>
<protein>
    <submittedName>
        <fullName evidence="1">Uncharacterized protein</fullName>
    </submittedName>
</protein>
<comment type="caution">
    <text evidence="1">The sequence shown here is derived from an EMBL/GenBank/DDBJ whole genome shotgun (WGS) entry which is preliminary data.</text>
</comment>
<name>A0A5B7HRD2_PORTR</name>
<dbReference type="Proteomes" id="UP000324222">
    <property type="component" value="Unassembled WGS sequence"/>
</dbReference>
<organism evidence="1 2">
    <name type="scientific">Portunus trituberculatus</name>
    <name type="common">Swimming crab</name>
    <name type="synonym">Neptunus trituberculatus</name>
    <dbReference type="NCBI Taxonomy" id="210409"/>
    <lineage>
        <taxon>Eukaryota</taxon>
        <taxon>Metazoa</taxon>
        <taxon>Ecdysozoa</taxon>
        <taxon>Arthropoda</taxon>
        <taxon>Crustacea</taxon>
        <taxon>Multicrustacea</taxon>
        <taxon>Malacostraca</taxon>
        <taxon>Eumalacostraca</taxon>
        <taxon>Eucarida</taxon>
        <taxon>Decapoda</taxon>
        <taxon>Pleocyemata</taxon>
        <taxon>Brachyura</taxon>
        <taxon>Eubrachyura</taxon>
        <taxon>Portunoidea</taxon>
        <taxon>Portunidae</taxon>
        <taxon>Portuninae</taxon>
        <taxon>Portunus</taxon>
    </lineage>
</organism>
<accession>A0A5B7HRD2</accession>
<keyword evidence="2" id="KW-1185">Reference proteome</keyword>